<feature type="compositionally biased region" description="Polar residues" evidence="1">
    <location>
        <begin position="42"/>
        <end position="51"/>
    </location>
</feature>
<evidence type="ECO:0008006" key="6">
    <source>
        <dbReference type="Google" id="ProtNLM"/>
    </source>
</evidence>
<feature type="signal peptide" evidence="3">
    <location>
        <begin position="1"/>
        <end position="27"/>
    </location>
</feature>
<feature type="compositionally biased region" description="Low complexity" evidence="1">
    <location>
        <begin position="52"/>
        <end position="66"/>
    </location>
</feature>
<dbReference type="AlphaFoldDB" id="A0A162TCP3"/>
<accession>A0A162TCP3</accession>
<protein>
    <recommendedName>
        <fullName evidence="6">Mid2 domain-containing protein</fullName>
    </recommendedName>
</protein>
<dbReference type="InParanoid" id="A0A162TCP3"/>
<evidence type="ECO:0000313" key="5">
    <source>
        <dbReference type="Proteomes" id="UP000077315"/>
    </source>
</evidence>
<keyword evidence="2" id="KW-0812">Transmembrane</keyword>
<dbReference type="VEuPathDB" id="FungiDB:PHYBLDRAFT_69917"/>
<sequence length="366" mass="39745">MSAFLSSVLSGGSAAASLLAAIPAVSAVQTSASSTNTAQDARMSQHTGIDQPTTTNFPTATVTNAASKPTEPPMQETTRITEKTEEKPARTRDRNQSAAPDQGNNKTIGPEIDPYSRNNESGPKPRPNKMVFTSSGKPVVAITSSGTKIITYTSTSYVVFPTTITNTDFEKHPNYRSHNRSAVVGGVIGVVLLLCLIVLLGCCIIKRKKNKRNSDFYTNAKGDGIFYPSPLHESHGDYIMEGSSMKSGRPMSVANSSSTPKQVRAFVAPPPITPIMEATVYPYQTMPPSPSAQNTYYEGNGIRGSAYGQYPLTTDHNLQQNLYPAPNYDQQYYSPNVVEYHSAGYYQPQHDSYTPGYTHNVPHSRD</sequence>
<feature type="transmembrane region" description="Helical" evidence="2">
    <location>
        <begin position="182"/>
        <end position="205"/>
    </location>
</feature>
<dbReference type="OrthoDB" id="2283370at2759"/>
<feature type="region of interest" description="Disordered" evidence="1">
    <location>
        <begin position="34"/>
        <end position="132"/>
    </location>
</feature>
<evidence type="ECO:0000256" key="1">
    <source>
        <dbReference type="SAM" id="MobiDB-lite"/>
    </source>
</evidence>
<keyword evidence="2" id="KW-1133">Transmembrane helix</keyword>
<keyword evidence="3" id="KW-0732">Signal</keyword>
<organism evidence="4 5">
    <name type="scientific">Phycomyces blakesleeanus (strain ATCC 8743b / DSM 1359 / FGSC 10004 / NBRC 33097 / NRRL 1555)</name>
    <dbReference type="NCBI Taxonomy" id="763407"/>
    <lineage>
        <taxon>Eukaryota</taxon>
        <taxon>Fungi</taxon>
        <taxon>Fungi incertae sedis</taxon>
        <taxon>Mucoromycota</taxon>
        <taxon>Mucoromycotina</taxon>
        <taxon>Mucoromycetes</taxon>
        <taxon>Mucorales</taxon>
        <taxon>Phycomycetaceae</taxon>
        <taxon>Phycomyces</taxon>
    </lineage>
</organism>
<evidence type="ECO:0000256" key="3">
    <source>
        <dbReference type="SAM" id="SignalP"/>
    </source>
</evidence>
<feature type="chain" id="PRO_5007839778" description="Mid2 domain-containing protein" evidence="3">
    <location>
        <begin position="28"/>
        <end position="366"/>
    </location>
</feature>
<evidence type="ECO:0000256" key="2">
    <source>
        <dbReference type="SAM" id="Phobius"/>
    </source>
</evidence>
<keyword evidence="5" id="KW-1185">Reference proteome</keyword>
<proteinExistence type="predicted"/>
<feature type="compositionally biased region" description="Polar residues" evidence="1">
    <location>
        <begin position="96"/>
        <end position="107"/>
    </location>
</feature>
<gene>
    <name evidence="4" type="ORF">PHYBLDRAFT_69917</name>
</gene>
<feature type="compositionally biased region" description="Basic and acidic residues" evidence="1">
    <location>
        <begin position="79"/>
        <end position="95"/>
    </location>
</feature>
<dbReference type="RefSeq" id="XP_018284113.1">
    <property type="nucleotide sequence ID" value="XM_018442183.1"/>
</dbReference>
<dbReference type="GeneID" id="29003089"/>
<evidence type="ECO:0000313" key="4">
    <source>
        <dbReference type="EMBL" id="OAD66073.1"/>
    </source>
</evidence>
<keyword evidence="2" id="KW-0472">Membrane</keyword>
<reference evidence="5" key="1">
    <citation type="submission" date="2015-06" db="EMBL/GenBank/DDBJ databases">
        <title>Expansion of signal transduction pathways in fungi by whole-genome duplication.</title>
        <authorList>
            <consortium name="DOE Joint Genome Institute"/>
            <person name="Corrochano L.M."/>
            <person name="Kuo A."/>
            <person name="Marcet-Houben M."/>
            <person name="Polaino S."/>
            <person name="Salamov A."/>
            <person name="Villalobos J.M."/>
            <person name="Alvarez M.I."/>
            <person name="Avalos J."/>
            <person name="Benito E.P."/>
            <person name="Benoit I."/>
            <person name="Burger G."/>
            <person name="Camino L.P."/>
            <person name="Canovas D."/>
            <person name="Cerda-Olmedo E."/>
            <person name="Cheng J.-F."/>
            <person name="Dominguez A."/>
            <person name="Elias M."/>
            <person name="Eslava A.P."/>
            <person name="Glaser F."/>
            <person name="Grimwood J."/>
            <person name="Gutierrez G."/>
            <person name="Heitman J."/>
            <person name="Henrissat B."/>
            <person name="Iturriaga E.A."/>
            <person name="Lang B.F."/>
            <person name="Lavin J.L."/>
            <person name="Lee S."/>
            <person name="Li W."/>
            <person name="Lindquist E."/>
            <person name="Lopez-Garcia S."/>
            <person name="Luque E.M."/>
            <person name="Marcos A.T."/>
            <person name="Martin J."/>
            <person name="McCluskey K."/>
            <person name="Medina H.R."/>
            <person name="Miralles-Duran A."/>
            <person name="Miyazaki A."/>
            <person name="Munoz-Torres E."/>
            <person name="Oguiza J.A."/>
            <person name="Ohm R."/>
            <person name="Olmedo M."/>
            <person name="Orejas M."/>
            <person name="Ortiz-Castellanos L."/>
            <person name="Pisabarro A.G."/>
            <person name="Rodriguez-Romero J."/>
            <person name="Ruiz-Herrera J."/>
            <person name="Ruiz-Vazquez R."/>
            <person name="Sanz C."/>
            <person name="Schackwitz W."/>
            <person name="Schmutz J."/>
            <person name="Shahriari M."/>
            <person name="Shelest E."/>
            <person name="Silva-Franco F."/>
            <person name="Soanes D."/>
            <person name="Syed K."/>
            <person name="Tagua V.G."/>
            <person name="Talbot N.J."/>
            <person name="Thon M."/>
            <person name="De vries R.P."/>
            <person name="Wiebenga A."/>
            <person name="Yadav J.S."/>
            <person name="Braun E.L."/>
            <person name="Baker S."/>
            <person name="Garre V."/>
            <person name="Horwitz B."/>
            <person name="Torres-Martinez S."/>
            <person name="Idnurm A."/>
            <person name="Herrera-Estrella A."/>
            <person name="Gabaldon T."/>
            <person name="Grigoriev I.V."/>
        </authorList>
    </citation>
    <scope>NUCLEOTIDE SEQUENCE [LARGE SCALE GENOMIC DNA]</scope>
    <source>
        <strain evidence="5">NRRL 1555(-)</strain>
    </source>
</reference>
<dbReference type="EMBL" id="KV441006">
    <property type="protein sequence ID" value="OAD66073.1"/>
    <property type="molecule type" value="Genomic_DNA"/>
</dbReference>
<dbReference type="Proteomes" id="UP000077315">
    <property type="component" value="Unassembled WGS sequence"/>
</dbReference>
<name>A0A162TCP3_PHYB8</name>